<dbReference type="InterPro" id="IPR011711">
    <property type="entry name" value="GntR_C"/>
</dbReference>
<name>A0A418SUI3_9RHOB</name>
<dbReference type="SUPFAM" id="SSF46785">
    <property type="entry name" value="Winged helix' DNA-binding domain"/>
    <property type="match status" value="1"/>
</dbReference>
<evidence type="ECO:0000256" key="2">
    <source>
        <dbReference type="ARBA" id="ARBA00023125"/>
    </source>
</evidence>
<dbReference type="SUPFAM" id="SSF48008">
    <property type="entry name" value="GntR ligand-binding domain-like"/>
    <property type="match status" value="1"/>
</dbReference>
<dbReference type="SMART" id="SM00895">
    <property type="entry name" value="FCD"/>
    <property type="match status" value="1"/>
</dbReference>
<evidence type="ECO:0000313" key="6">
    <source>
        <dbReference type="Proteomes" id="UP000284202"/>
    </source>
</evidence>
<sequence length="220" mass="25097">MPINTSDRAIDALSELIKSEEFAPGSRLPTERELSARLQVNRATIRKALARLEYEGRITRHVGRGTFVAEMAALPQDIAAASSPIELMDARLLIEPVIAREAALRARVPDLEQMQKLLDLFERADEYSEFEKWDIQFHRGVARATQNSIFASIDEMLRNLRSTPEWDKFKRGSFSAATRELYRHEHRLILAALSERDAIAAGKAMEMHIRSIHDRLTRFG</sequence>
<proteinExistence type="predicted"/>
<keyword evidence="1" id="KW-0805">Transcription regulation</keyword>
<evidence type="ECO:0000256" key="3">
    <source>
        <dbReference type="ARBA" id="ARBA00023163"/>
    </source>
</evidence>
<keyword evidence="6" id="KW-1185">Reference proteome</keyword>
<keyword evidence="3" id="KW-0804">Transcription</keyword>
<dbReference type="InterPro" id="IPR000524">
    <property type="entry name" value="Tscrpt_reg_HTH_GntR"/>
</dbReference>
<dbReference type="InterPro" id="IPR008920">
    <property type="entry name" value="TF_FadR/GntR_C"/>
</dbReference>
<reference evidence="6" key="1">
    <citation type="submission" date="2018-09" db="EMBL/GenBank/DDBJ databases">
        <title>Acidovorax cavernicola nov. sp. isolated from Gruta de las Maravillas (Aracena, Spain).</title>
        <authorList>
            <person name="Jurado V."/>
            <person name="Gutierrez-Patricio S."/>
            <person name="Gonzalez-Pimentel J.L."/>
            <person name="Miller A.Z."/>
            <person name="Laiz L."/>
            <person name="Saiz-Jimenez C."/>
        </authorList>
    </citation>
    <scope>NUCLEOTIDE SEQUENCE [LARGE SCALE GENOMIC DNA]</scope>
    <source>
        <strain evidence="6">1011MAR3C25</strain>
    </source>
</reference>
<dbReference type="Proteomes" id="UP000284202">
    <property type="component" value="Unassembled WGS sequence"/>
</dbReference>
<accession>A0A418SUI3</accession>
<dbReference type="CDD" id="cd07377">
    <property type="entry name" value="WHTH_GntR"/>
    <property type="match status" value="1"/>
</dbReference>
<dbReference type="Gene3D" id="1.20.120.530">
    <property type="entry name" value="GntR ligand-binding domain-like"/>
    <property type="match status" value="1"/>
</dbReference>
<dbReference type="AlphaFoldDB" id="A0A418SUI3"/>
<dbReference type="PRINTS" id="PR00035">
    <property type="entry name" value="HTHGNTR"/>
</dbReference>
<dbReference type="SMART" id="SM00345">
    <property type="entry name" value="HTH_GNTR"/>
    <property type="match status" value="1"/>
</dbReference>
<dbReference type="InterPro" id="IPR036388">
    <property type="entry name" value="WH-like_DNA-bd_sf"/>
</dbReference>
<organism evidence="5 6">
    <name type="scientific">Paracoccus onubensis</name>
    <dbReference type="NCBI Taxonomy" id="1675788"/>
    <lineage>
        <taxon>Bacteria</taxon>
        <taxon>Pseudomonadati</taxon>
        <taxon>Pseudomonadota</taxon>
        <taxon>Alphaproteobacteria</taxon>
        <taxon>Rhodobacterales</taxon>
        <taxon>Paracoccaceae</taxon>
        <taxon>Paracoccus</taxon>
    </lineage>
</organism>
<gene>
    <name evidence="5" type="ORF">D3P04_13175</name>
</gene>
<dbReference type="PANTHER" id="PTHR43537:SF5">
    <property type="entry name" value="UXU OPERON TRANSCRIPTIONAL REGULATOR"/>
    <property type="match status" value="1"/>
</dbReference>
<dbReference type="PROSITE" id="PS50949">
    <property type="entry name" value="HTH_GNTR"/>
    <property type="match status" value="1"/>
</dbReference>
<evidence type="ECO:0000259" key="4">
    <source>
        <dbReference type="PROSITE" id="PS50949"/>
    </source>
</evidence>
<evidence type="ECO:0000313" key="5">
    <source>
        <dbReference type="EMBL" id="RJE84592.1"/>
    </source>
</evidence>
<dbReference type="GO" id="GO:0003700">
    <property type="term" value="F:DNA-binding transcription factor activity"/>
    <property type="evidence" value="ECO:0007669"/>
    <property type="project" value="InterPro"/>
</dbReference>
<dbReference type="OrthoDB" id="284307at2"/>
<keyword evidence="2" id="KW-0238">DNA-binding</keyword>
<comment type="caution">
    <text evidence="5">The sequence shown here is derived from an EMBL/GenBank/DDBJ whole genome shotgun (WGS) entry which is preliminary data.</text>
</comment>
<dbReference type="Gene3D" id="1.10.10.10">
    <property type="entry name" value="Winged helix-like DNA-binding domain superfamily/Winged helix DNA-binding domain"/>
    <property type="match status" value="1"/>
</dbReference>
<evidence type="ECO:0000256" key="1">
    <source>
        <dbReference type="ARBA" id="ARBA00023015"/>
    </source>
</evidence>
<dbReference type="PANTHER" id="PTHR43537">
    <property type="entry name" value="TRANSCRIPTIONAL REGULATOR, GNTR FAMILY"/>
    <property type="match status" value="1"/>
</dbReference>
<dbReference type="EMBL" id="QZCG01000008">
    <property type="protein sequence ID" value="RJE84592.1"/>
    <property type="molecule type" value="Genomic_DNA"/>
</dbReference>
<dbReference type="InterPro" id="IPR036390">
    <property type="entry name" value="WH_DNA-bd_sf"/>
</dbReference>
<dbReference type="Pfam" id="PF07729">
    <property type="entry name" value="FCD"/>
    <property type="match status" value="1"/>
</dbReference>
<dbReference type="RefSeq" id="WP_119749609.1">
    <property type="nucleotide sequence ID" value="NZ_QZCG01000008.1"/>
</dbReference>
<dbReference type="Pfam" id="PF00392">
    <property type="entry name" value="GntR"/>
    <property type="match status" value="1"/>
</dbReference>
<protein>
    <submittedName>
        <fullName evidence="5">FadR family transcriptional regulator</fullName>
    </submittedName>
</protein>
<dbReference type="GO" id="GO:0003677">
    <property type="term" value="F:DNA binding"/>
    <property type="evidence" value="ECO:0007669"/>
    <property type="project" value="UniProtKB-KW"/>
</dbReference>
<feature type="domain" description="HTH gntR-type" evidence="4">
    <location>
        <begin position="3"/>
        <end position="71"/>
    </location>
</feature>